<dbReference type="RefSeq" id="WP_136383792.1">
    <property type="nucleotide sequence ID" value="NZ_SSOD01000003.1"/>
</dbReference>
<dbReference type="OrthoDB" id="9157336at2"/>
<name>A0A4S4ATU7_9RHOO</name>
<sequence length="65" mass="7245">MQLADRKLLREIVVVVVLKLLLITALWWAFIRDHRVEVDVQRMAVHASGTSTGGLPNPDGETDGH</sequence>
<dbReference type="NCBIfam" id="NF045611">
    <property type="entry name" value="small_CydP"/>
    <property type="match status" value="1"/>
</dbReference>
<evidence type="ECO:0000313" key="2">
    <source>
        <dbReference type="EMBL" id="THF63341.1"/>
    </source>
</evidence>
<evidence type="ECO:0000313" key="3">
    <source>
        <dbReference type="Proteomes" id="UP000307956"/>
    </source>
</evidence>
<keyword evidence="1" id="KW-0472">Membrane</keyword>
<dbReference type="Proteomes" id="UP000307956">
    <property type="component" value="Unassembled WGS sequence"/>
</dbReference>
<feature type="transmembrane region" description="Helical" evidence="1">
    <location>
        <begin position="12"/>
        <end position="31"/>
    </location>
</feature>
<dbReference type="AlphaFoldDB" id="A0A4S4ATU7"/>
<dbReference type="InterPro" id="IPR054636">
    <property type="entry name" value="CydP"/>
</dbReference>
<dbReference type="EMBL" id="SSOD01000003">
    <property type="protein sequence ID" value="THF63341.1"/>
    <property type="molecule type" value="Genomic_DNA"/>
</dbReference>
<proteinExistence type="predicted"/>
<gene>
    <name evidence="2" type="ORF">E6O51_04545</name>
</gene>
<comment type="caution">
    <text evidence="2">The sequence shown here is derived from an EMBL/GenBank/DDBJ whole genome shotgun (WGS) entry which is preliminary data.</text>
</comment>
<reference evidence="2 3" key="1">
    <citation type="submission" date="2019-04" db="EMBL/GenBank/DDBJ databases">
        <title>Azoarcus rhizosphaerae sp. nov. isolated from rhizosphere of Ficus religiosa.</title>
        <authorList>
            <person name="Lin S.-Y."/>
            <person name="Hameed A."/>
            <person name="Hsu Y.-H."/>
            <person name="Young C.-C."/>
        </authorList>
    </citation>
    <scope>NUCLEOTIDE SEQUENCE [LARGE SCALE GENOMIC DNA]</scope>
    <source>
        <strain evidence="2 3">CC-YHH848</strain>
    </source>
</reference>
<accession>A0A4S4ATU7</accession>
<keyword evidence="1" id="KW-0812">Transmembrane</keyword>
<evidence type="ECO:0000256" key="1">
    <source>
        <dbReference type="SAM" id="Phobius"/>
    </source>
</evidence>
<keyword evidence="3" id="KW-1185">Reference proteome</keyword>
<organism evidence="2 3">
    <name type="scientific">Pseudothauera rhizosphaerae</name>
    <dbReference type="NCBI Taxonomy" id="2565932"/>
    <lineage>
        <taxon>Bacteria</taxon>
        <taxon>Pseudomonadati</taxon>
        <taxon>Pseudomonadota</taxon>
        <taxon>Betaproteobacteria</taxon>
        <taxon>Rhodocyclales</taxon>
        <taxon>Zoogloeaceae</taxon>
        <taxon>Pseudothauera</taxon>
    </lineage>
</organism>
<protein>
    <submittedName>
        <fullName evidence="2">Uncharacterized protein</fullName>
    </submittedName>
</protein>
<keyword evidence="1" id="KW-1133">Transmembrane helix</keyword>